<sequence>MAEITDTIVKTTEFAGAYKIQILTATLTTASDTIVLTAAANGMSEIIFADAHLTAGVSAACSHLQVSYSALTITIASKAAAGTAATAWIDTTVEILVIGK</sequence>
<organism evidence="1">
    <name type="scientific">viral metagenome</name>
    <dbReference type="NCBI Taxonomy" id="1070528"/>
    <lineage>
        <taxon>unclassified sequences</taxon>
        <taxon>metagenomes</taxon>
        <taxon>organismal metagenomes</taxon>
    </lineage>
</organism>
<proteinExistence type="predicted"/>
<reference evidence="1" key="1">
    <citation type="submission" date="2020-03" db="EMBL/GenBank/DDBJ databases">
        <title>The deep terrestrial virosphere.</title>
        <authorList>
            <person name="Holmfeldt K."/>
            <person name="Nilsson E."/>
            <person name="Simone D."/>
            <person name="Lopez-Fernandez M."/>
            <person name="Wu X."/>
            <person name="de Brujin I."/>
            <person name="Lundin D."/>
            <person name="Andersson A."/>
            <person name="Bertilsson S."/>
            <person name="Dopson M."/>
        </authorList>
    </citation>
    <scope>NUCLEOTIDE SEQUENCE</scope>
    <source>
        <strain evidence="1">TM448A00151</strain>
        <strain evidence="2">TM448B00189</strain>
    </source>
</reference>
<name>A0A6H1ZBI5_9ZZZZ</name>
<evidence type="ECO:0000313" key="2">
    <source>
        <dbReference type="EMBL" id="QJH94142.1"/>
    </source>
</evidence>
<evidence type="ECO:0000313" key="1">
    <source>
        <dbReference type="EMBL" id="QJA44822.1"/>
    </source>
</evidence>
<accession>A0A6H1ZBI5</accession>
<protein>
    <submittedName>
        <fullName evidence="1">Uncharacterized protein</fullName>
    </submittedName>
</protein>
<dbReference type="EMBL" id="MT144596">
    <property type="protein sequence ID" value="QJH94142.1"/>
    <property type="molecule type" value="Genomic_DNA"/>
</dbReference>
<dbReference type="EMBL" id="MT143981">
    <property type="protein sequence ID" value="QJA44822.1"/>
    <property type="molecule type" value="Genomic_DNA"/>
</dbReference>
<gene>
    <name evidence="1" type="ORF">TM448A00151_0021</name>
    <name evidence="2" type="ORF">TM448B00189_0035</name>
</gene>
<dbReference type="AlphaFoldDB" id="A0A6H1ZBI5"/>